<evidence type="ECO:0000256" key="7">
    <source>
        <dbReference type="ARBA" id="ARBA00038021"/>
    </source>
</evidence>
<dbReference type="InterPro" id="IPR001356">
    <property type="entry name" value="HD"/>
</dbReference>
<dbReference type="GO" id="GO:0005634">
    <property type="term" value="C:nucleus"/>
    <property type="evidence" value="ECO:0007669"/>
    <property type="project" value="UniProtKB-SubCell"/>
</dbReference>
<reference evidence="11" key="1">
    <citation type="submission" date="2015-07" db="EMBL/GenBank/DDBJ databases">
        <title>Transcriptome Assembly of Anthurium amnicola.</title>
        <authorList>
            <person name="Suzuki J."/>
        </authorList>
    </citation>
    <scope>NUCLEOTIDE SEQUENCE</scope>
</reference>
<keyword evidence="3 8" id="KW-0238">DNA-binding</keyword>
<evidence type="ECO:0000256" key="4">
    <source>
        <dbReference type="ARBA" id="ARBA00023155"/>
    </source>
</evidence>
<evidence type="ECO:0000256" key="9">
    <source>
        <dbReference type="SAM" id="MobiDB-lite"/>
    </source>
</evidence>
<evidence type="ECO:0000256" key="1">
    <source>
        <dbReference type="ARBA" id="ARBA00004123"/>
    </source>
</evidence>
<keyword evidence="2" id="KW-0805">Transcription regulation</keyword>
<dbReference type="InterPro" id="IPR008422">
    <property type="entry name" value="KN_HD"/>
</dbReference>
<dbReference type="PANTHER" id="PTHR11850">
    <property type="entry name" value="HOMEOBOX PROTEIN TRANSCRIPTION FACTORS"/>
    <property type="match status" value="1"/>
</dbReference>
<dbReference type="Gene3D" id="1.10.10.60">
    <property type="entry name" value="Homeodomain-like"/>
    <property type="match status" value="1"/>
</dbReference>
<keyword evidence="5" id="KW-0804">Transcription</keyword>
<gene>
    <name evidence="11" type="primary">AKR</name>
    <name evidence="11" type="ORF">g.28954</name>
</gene>
<protein>
    <submittedName>
        <fullName evidence="11">Homeobox protein AKR</fullName>
    </submittedName>
</protein>
<evidence type="ECO:0000256" key="5">
    <source>
        <dbReference type="ARBA" id="ARBA00023163"/>
    </source>
</evidence>
<accession>A0A1D1ZGV7</accession>
<feature type="region of interest" description="Disordered" evidence="9">
    <location>
        <begin position="224"/>
        <end position="267"/>
    </location>
</feature>
<dbReference type="InterPro" id="IPR050224">
    <property type="entry name" value="TALE_homeobox"/>
</dbReference>
<evidence type="ECO:0000256" key="8">
    <source>
        <dbReference type="PROSITE-ProRule" id="PRU00108"/>
    </source>
</evidence>
<proteinExistence type="inferred from homology"/>
<evidence type="ECO:0000259" key="10">
    <source>
        <dbReference type="PROSITE" id="PS50071"/>
    </source>
</evidence>
<feature type="domain" description="Homeobox" evidence="10">
    <location>
        <begin position="131"/>
        <end position="194"/>
    </location>
</feature>
<dbReference type="InterPro" id="IPR009057">
    <property type="entry name" value="Homeodomain-like_sf"/>
</dbReference>
<keyword evidence="4 8" id="KW-0371">Homeobox</keyword>
<dbReference type="GO" id="GO:0003677">
    <property type="term" value="F:DNA binding"/>
    <property type="evidence" value="ECO:0007669"/>
    <property type="project" value="UniProtKB-UniRule"/>
</dbReference>
<feature type="DNA-binding region" description="Homeobox" evidence="8">
    <location>
        <begin position="133"/>
        <end position="195"/>
    </location>
</feature>
<evidence type="ECO:0000256" key="2">
    <source>
        <dbReference type="ARBA" id="ARBA00023015"/>
    </source>
</evidence>
<evidence type="ECO:0000256" key="3">
    <source>
        <dbReference type="ARBA" id="ARBA00023125"/>
    </source>
</evidence>
<comment type="subcellular location">
    <subcellularLocation>
        <location evidence="1 8">Nucleus</location>
    </subcellularLocation>
</comment>
<dbReference type="Pfam" id="PF05920">
    <property type="entry name" value="Homeobox_KN"/>
    <property type="match status" value="1"/>
</dbReference>
<dbReference type="GO" id="GO:0006355">
    <property type="term" value="P:regulation of DNA-templated transcription"/>
    <property type="evidence" value="ECO:0007669"/>
    <property type="project" value="InterPro"/>
</dbReference>
<dbReference type="SMART" id="SM00389">
    <property type="entry name" value="HOX"/>
    <property type="match status" value="1"/>
</dbReference>
<dbReference type="AlphaFoldDB" id="A0A1D1ZGV7"/>
<dbReference type="SUPFAM" id="SSF46689">
    <property type="entry name" value="Homeodomain-like"/>
    <property type="match status" value="1"/>
</dbReference>
<feature type="compositionally biased region" description="Basic residues" evidence="9">
    <location>
        <begin position="257"/>
        <end position="267"/>
    </location>
</feature>
<dbReference type="FunFam" id="1.10.10.60:FF:000059">
    <property type="entry name" value="TGFB-induced factor homeobox 1"/>
    <property type="match status" value="1"/>
</dbReference>
<organism evidence="11">
    <name type="scientific">Anthurium amnicola</name>
    <dbReference type="NCBI Taxonomy" id="1678845"/>
    <lineage>
        <taxon>Eukaryota</taxon>
        <taxon>Viridiplantae</taxon>
        <taxon>Streptophyta</taxon>
        <taxon>Embryophyta</taxon>
        <taxon>Tracheophyta</taxon>
        <taxon>Spermatophyta</taxon>
        <taxon>Magnoliopsida</taxon>
        <taxon>Liliopsida</taxon>
        <taxon>Araceae</taxon>
        <taxon>Pothoideae</taxon>
        <taxon>Potheae</taxon>
        <taxon>Anthurium</taxon>
    </lineage>
</organism>
<comment type="similarity">
    <text evidence="7">Belongs to the TALE/TGIF homeobox family.</text>
</comment>
<dbReference type="CDD" id="cd00086">
    <property type="entry name" value="homeodomain"/>
    <property type="match status" value="1"/>
</dbReference>
<keyword evidence="6 8" id="KW-0539">Nucleus</keyword>
<evidence type="ECO:0000313" key="11">
    <source>
        <dbReference type="EMBL" id="JAT66011.1"/>
    </source>
</evidence>
<dbReference type="PROSITE" id="PS50071">
    <property type="entry name" value="HOMEOBOX_2"/>
    <property type="match status" value="1"/>
</dbReference>
<name>A0A1D1ZGV7_9ARAE</name>
<dbReference type="EMBL" id="GDJX01001925">
    <property type="protein sequence ID" value="JAT66011.1"/>
    <property type="molecule type" value="Transcribed_RNA"/>
</dbReference>
<sequence length="267" mass="31118">MNRLVSYKNNNNTPYLFPIPKQDKLRTFTPIILFHEHSYKDKNANPVECIINQNDEHHGEFIKSVKKRVDTMLLENSRNWLIISANSKEDEKRLLYGREQMMYHRQIPTPLQLANTIYSHHPQDQLDSLAMKPKRRRGNLPKATTALLKEWLAQHKKHPYPTEEEKLHLAKETKLSLQQISNWFINARRRHLPHLLESDLVGGKVTNSQTGPNHELDIYPYEASDNSAEDSDSNGLMRRHVPKCSARINKSGGIKKPYNRKRKMSSA</sequence>
<evidence type="ECO:0000256" key="6">
    <source>
        <dbReference type="ARBA" id="ARBA00023242"/>
    </source>
</evidence>